<dbReference type="Gene3D" id="2.30.130.40">
    <property type="entry name" value="LON domain-like"/>
    <property type="match status" value="1"/>
</dbReference>
<reference evidence="2" key="1">
    <citation type="submission" date="2020-02" db="EMBL/GenBank/DDBJ databases">
        <authorList>
            <person name="Meier V. D."/>
        </authorList>
    </citation>
    <scope>NUCLEOTIDE SEQUENCE</scope>
    <source>
        <strain evidence="2">AVDCRST_MAG63</strain>
    </source>
</reference>
<name>A0A6J4IT92_9BACT</name>
<dbReference type="PANTHER" id="PTHR46732:SF8">
    <property type="entry name" value="ATP-DEPENDENT PROTEASE LA (LON) DOMAIN PROTEIN"/>
    <property type="match status" value="1"/>
</dbReference>
<proteinExistence type="predicted"/>
<dbReference type="InterPro" id="IPR046336">
    <property type="entry name" value="Lon_prtase_N_sf"/>
</dbReference>
<dbReference type="PANTHER" id="PTHR46732">
    <property type="entry name" value="ATP-DEPENDENT PROTEASE LA (LON) DOMAIN PROTEIN"/>
    <property type="match status" value="1"/>
</dbReference>
<protein>
    <submittedName>
        <fullName evidence="2">Uncharacterized protein, similar to the N-terminal domain of Lon protease</fullName>
    </submittedName>
</protein>
<gene>
    <name evidence="2" type="ORF">AVDCRST_MAG63-2438</name>
</gene>
<dbReference type="SUPFAM" id="SSF88697">
    <property type="entry name" value="PUA domain-like"/>
    <property type="match status" value="1"/>
</dbReference>
<dbReference type="Gene3D" id="1.20.58.1480">
    <property type="match status" value="1"/>
</dbReference>
<dbReference type="PROSITE" id="PS51787">
    <property type="entry name" value="LON_N"/>
    <property type="match status" value="1"/>
</dbReference>
<dbReference type="InterPro" id="IPR003111">
    <property type="entry name" value="Lon_prtase_N"/>
</dbReference>
<organism evidence="2">
    <name type="scientific">uncultured Armatimonadetes bacterium</name>
    <dbReference type="NCBI Taxonomy" id="157466"/>
    <lineage>
        <taxon>Bacteria</taxon>
        <taxon>Bacillati</taxon>
        <taxon>Armatimonadota</taxon>
        <taxon>environmental samples</taxon>
    </lineage>
</organism>
<keyword evidence="2" id="KW-0378">Hydrolase</keyword>
<dbReference type="GO" id="GO:0008233">
    <property type="term" value="F:peptidase activity"/>
    <property type="evidence" value="ECO:0007669"/>
    <property type="project" value="UniProtKB-KW"/>
</dbReference>
<dbReference type="EMBL" id="CADCTO010000318">
    <property type="protein sequence ID" value="CAA9261322.1"/>
    <property type="molecule type" value="Genomic_DNA"/>
</dbReference>
<dbReference type="Pfam" id="PF02190">
    <property type="entry name" value="LON_substr_bdg"/>
    <property type="match status" value="1"/>
</dbReference>
<dbReference type="GO" id="GO:0006508">
    <property type="term" value="P:proteolysis"/>
    <property type="evidence" value="ECO:0007669"/>
    <property type="project" value="UniProtKB-KW"/>
</dbReference>
<sequence>MERFQTAQTPPPVAEIPLFPLDAVLFPHMPLPLHIFEERYREMVNRCLQENRPFGVVLITSGVAEGGGPATTRAVGCTARISHVERLHDGRMNILVVGGERFRILRTDESLPYRTGLTQSLRDAPSDAALVVPLADEVHKLLRDFLTRSLALAGQPIETFDLPDEPEQLSFAAACMLPLDNDEKQALLENTDTAARLAAEKEVLRREVIKLHRAAAAQAPPRPVAADAYAAFRCEN</sequence>
<keyword evidence="2" id="KW-0645">Protease</keyword>
<dbReference type="InterPro" id="IPR015947">
    <property type="entry name" value="PUA-like_sf"/>
</dbReference>
<dbReference type="AlphaFoldDB" id="A0A6J4IT92"/>
<evidence type="ECO:0000313" key="2">
    <source>
        <dbReference type="EMBL" id="CAA9261322.1"/>
    </source>
</evidence>
<feature type="domain" description="Lon N-terminal" evidence="1">
    <location>
        <begin position="13"/>
        <end position="208"/>
    </location>
</feature>
<accession>A0A6J4IT92</accession>
<dbReference type="SMART" id="SM00464">
    <property type="entry name" value="LON"/>
    <property type="match status" value="1"/>
</dbReference>
<evidence type="ECO:0000259" key="1">
    <source>
        <dbReference type="PROSITE" id="PS51787"/>
    </source>
</evidence>